<dbReference type="FunFam" id="1.10.287.70:FF:000176">
    <property type="entry name" value="Potassium channel subfamily K member 9"/>
    <property type="match status" value="1"/>
</dbReference>
<evidence type="ECO:0000256" key="3">
    <source>
        <dbReference type="ARBA" id="ARBA00022692"/>
    </source>
</evidence>
<dbReference type="KEGG" id="dwi:6651208"/>
<comment type="subcellular location">
    <subcellularLocation>
        <location evidence="1">Membrane</location>
        <topology evidence="1">Multi-pass membrane protein</topology>
    </subcellularLocation>
</comment>
<feature type="transmembrane region" description="Helical" evidence="9">
    <location>
        <begin position="143"/>
        <end position="162"/>
    </location>
</feature>
<keyword evidence="7 8" id="KW-0407">Ion channel</keyword>
<dbReference type="FunCoup" id="B4NH36">
    <property type="interactions" value="8"/>
</dbReference>
<dbReference type="OrthoDB" id="297496at2759"/>
<dbReference type="InterPro" id="IPR013099">
    <property type="entry name" value="K_chnl_dom"/>
</dbReference>
<protein>
    <recommendedName>
        <fullName evidence="10">Potassium channel domain-containing protein</fullName>
    </recommendedName>
</protein>
<evidence type="ECO:0000313" key="12">
    <source>
        <dbReference type="Proteomes" id="UP000007798"/>
    </source>
</evidence>
<comment type="similarity">
    <text evidence="8">Belongs to the two pore domain potassium channel (TC 1.A.1.8) family.</text>
</comment>
<dbReference type="SUPFAM" id="SSF81324">
    <property type="entry name" value="Voltage-gated potassium channels"/>
    <property type="match status" value="2"/>
</dbReference>
<dbReference type="InParanoid" id="B4NH36"/>
<evidence type="ECO:0000259" key="10">
    <source>
        <dbReference type="Pfam" id="PF07885"/>
    </source>
</evidence>
<keyword evidence="6 9" id="KW-0472">Membrane</keyword>
<sequence length="401" mass="45157">MTNKFQRRSSPQTTAAANGLVGASNVSSTPSTQPRKRVKRCCRNFVTFMCTQVGVGALIVIYAICGAFAFQHIERQFVDDTPTQVGHLRGNCSQLLWNITENLNLIDKSAWVNATNDALRIYQAQIASLIKDGGYVGRTPIEIWSFPAALMFCLSVITMIGYGNMVPRTPWGKGFTVIYATFGIPLYILYFLNMGRVLARSFKFVYRSMHDCTQEGNYDRRLEALENGGGGSLGTLTLRKKIIVPSTACLWVIMFYILTGTIMFANWEKWSFLNSFYFCMTSLCKIGFGDFVPGASLTTAAEVTAATEKLREEINFDSKELTKLHSLAADQHSKLAINFIYMLLGMGLVAMCRNLMREEVRVKLKEMKEDAKLCMDDTRLRFVGCCGAGPQDRYEKRRYYE</sequence>
<feature type="domain" description="Potassium channel" evidence="10">
    <location>
        <begin position="252"/>
        <end position="294"/>
    </location>
</feature>
<evidence type="ECO:0000256" key="1">
    <source>
        <dbReference type="ARBA" id="ARBA00004141"/>
    </source>
</evidence>
<dbReference type="Pfam" id="PF07885">
    <property type="entry name" value="Ion_trans_2"/>
    <property type="match status" value="2"/>
</dbReference>
<keyword evidence="12" id="KW-1185">Reference proteome</keyword>
<feature type="transmembrane region" description="Helical" evidence="9">
    <location>
        <begin position="272"/>
        <end position="288"/>
    </location>
</feature>
<feature type="transmembrane region" description="Helical" evidence="9">
    <location>
        <begin position="174"/>
        <end position="192"/>
    </location>
</feature>
<dbReference type="Proteomes" id="UP000007798">
    <property type="component" value="Unassembled WGS sequence"/>
</dbReference>
<dbReference type="PRINTS" id="PR01333">
    <property type="entry name" value="2POREKCHANEL"/>
</dbReference>
<feature type="transmembrane region" description="Helical" evidence="9">
    <location>
        <begin position="45"/>
        <end position="70"/>
    </location>
</feature>
<name>B4NH36_DROWI</name>
<feature type="transmembrane region" description="Helical" evidence="9">
    <location>
        <begin position="242"/>
        <end position="265"/>
    </location>
</feature>
<dbReference type="PANTHER" id="PTHR11003">
    <property type="entry name" value="POTASSIUM CHANNEL, SUBFAMILY K"/>
    <property type="match status" value="1"/>
</dbReference>
<dbReference type="Gene3D" id="1.10.287.70">
    <property type="match status" value="1"/>
</dbReference>
<dbReference type="GO" id="GO:0022841">
    <property type="term" value="F:potassium ion leak channel activity"/>
    <property type="evidence" value="ECO:0007669"/>
    <property type="project" value="TreeGrafter"/>
</dbReference>
<dbReference type="EMBL" id="CH964272">
    <property type="protein sequence ID" value="EDW84533.1"/>
    <property type="molecule type" value="Genomic_DNA"/>
</dbReference>
<dbReference type="PANTHER" id="PTHR11003:SF87">
    <property type="entry name" value="POTASSIUM CHANNEL DOMAIN-CONTAINING PROTEIN"/>
    <property type="match status" value="1"/>
</dbReference>
<dbReference type="OMA" id="FPAALMY"/>
<evidence type="ECO:0000256" key="9">
    <source>
        <dbReference type="SAM" id="Phobius"/>
    </source>
</evidence>
<keyword evidence="2 8" id="KW-0813">Transport</keyword>
<keyword evidence="4 9" id="KW-1133">Transmembrane helix</keyword>
<dbReference type="PhylomeDB" id="B4NH36"/>
<dbReference type="STRING" id="7260.B4NH36"/>
<dbReference type="eggNOG" id="KOG1418">
    <property type="taxonomic scope" value="Eukaryota"/>
</dbReference>
<evidence type="ECO:0000256" key="8">
    <source>
        <dbReference type="RuleBase" id="RU003857"/>
    </source>
</evidence>
<dbReference type="HOGENOM" id="CLU_022504_5_2_1"/>
<gene>
    <name evidence="11" type="primary">Dwil\GK18976</name>
    <name evidence="11" type="ORF">Dwil_GK18976</name>
</gene>
<keyword evidence="3 8" id="KW-0812">Transmembrane</keyword>
<evidence type="ECO:0000256" key="5">
    <source>
        <dbReference type="ARBA" id="ARBA00023065"/>
    </source>
</evidence>
<feature type="domain" description="Potassium channel" evidence="10">
    <location>
        <begin position="138"/>
        <end position="199"/>
    </location>
</feature>
<proteinExistence type="inferred from homology"/>
<dbReference type="GO" id="GO:0005886">
    <property type="term" value="C:plasma membrane"/>
    <property type="evidence" value="ECO:0007669"/>
    <property type="project" value="TreeGrafter"/>
</dbReference>
<dbReference type="GO" id="GO:0015271">
    <property type="term" value="F:outward rectifier potassium channel activity"/>
    <property type="evidence" value="ECO:0007669"/>
    <property type="project" value="TreeGrafter"/>
</dbReference>
<evidence type="ECO:0000256" key="2">
    <source>
        <dbReference type="ARBA" id="ARBA00022448"/>
    </source>
</evidence>
<dbReference type="GO" id="GO:0030322">
    <property type="term" value="P:stabilization of membrane potential"/>
    <property type="evidence" value="ECO:0007669"/>
    <property type="project" value="TreeGrafter"/>
</dbReference>
<feature type="transmembrane region" description="Helical" evidence="9">
    <location>
        <begin position="335"/>
        <end position="356"/>
    </location>
</feature>
<accession>B4NH36</accession>
<dbReference type="AlphaFoldDB" id="B4NH36"/>
<evidence type="ECO:0000256" key="7">
    <source>
        <dbReference type="ARBA" id="ARBA00023303"/>
    </source>
</evidence>
<evidence type="ECO:0000256" key="4">
    <source>
        <dbReference type="ARBA" id="ARBA00022989"/>
    </source>
</evidence>
<organism evidence="11 12">
    <name type="scientific">Drosophila willistoni</name>
    <name type="common">Fruit fly</name>
    <dbReference type="NCBI Taxonomy" id="7260"/>
    <lineage>
        <taxon>Eukaryota</taxon>
        <taxon>Metazoa</taxon>
        <taxon>Ecdysozoa</taxon>
        <taxon>Arthropoda</taxon>
        <taxon>Hexapoda</taxon>
        <taxon>Insecta</taxon>
        <taxon>Pterygota</taxon>
        <taxon>Neoptera</taxon>
        <taxon>Endopterygota</taxon>
        <taxon>Diptera</taxon>
        <taxon>Brachycera</taxon>
        <taxon>Muscomorpha</taxon>
        <taxon>Ephydroidea</taxon>
        <taxon>Drosophilidae</taxon>
        <taxon>Drosophila</taxon>
        <taxon>Sophophora</taxon>
    </lineage>
</organism>
<evidence type="ECO:0000256" key="6">
    <source>
        <dbReference type="ARBA" id="ARBA00023136"/>
    </source>
</evidence>
<dbReference type="InterPro" id="IPR003280">
    <property type="entry name" value="2pore_dom_K_chnl"/>
</dbReference>
<reference evidence="11 12" key="1">
    <citation type="journal article" date="2007" name="Nature">
        <title>Evolution of genes and genomes on the Drosophila phylogeny.</title>
        <authorList>
            <consortium name="Drosophila 12 Genomes Consortium"/>
            <person name="Clark A.G."/>
            <person name="Eisen M.B."/>
            <person name="Smith D.R."/>
            <person name="Bergman C.M."/>
            <person name="Oliver B."/>
            <person name="Markow T.A."/>
            <person name="Kaufman T.C."/>
            <person name="Kellis M."/>
            <person name="Gelbart W."/>
            <person name="Iyer V.N."/>
            <person name="Pollard D.A."/>
            <person name="Sackton T.B."/>
            <person name="Larracuente A.M."/>
            <person name="Singh N.D."/>
            <person name="Abad J.P."/>
            <person name="Abt D.N."/>
            <person name="Adryan B."/>
            <person name="Aguade M."/>
            <person name="Akashi H."/>
            <person name="Anderson W.W."/>
            <person name="Aquadro C.F."/>
            <person name="Ardell D.H."/>
            <person name="Arguello R."/>
            <person name="Artieri C.G."/>
            <person name="Barbash D.A."/>
            <person name="Barker D."/>
            <person name="Barsanti P."/>
            <person name="Batterham P."/>
            <person name="Batzoglou S."/>
            <person name="Begun D."/>
            <person name="Bhutkar A."/>
            <person name="Blanco E."/>
            <person name="Bosak S.A."/>
            <person name="Bradley R.K."/>
            <person name="Brand A.D."/>
            <person name="Brent M.R."/>
            <person name="Brooks A.N."/>
            <person name="Brown R.H."/>
            <person name="Butlin R.K."/>
            <person name="Caggese C."/>
            <person name="Calvi B.R."/>
            <person name="Bernardo de Carvalho A."/>
            <person name="Caspi A."/>
            <person name="Castrezana S."/>
            <person name="Celniker S.E."/>
            <person name="Chang J.L."/>
            <person name="Chapple C."/>
            <person name="Chatterji S."/>
            <person name="Chinwalla A."/>
            <person name="Civetta A."/>
            <person name="Clifton S.W."/>
            <person name="Comeron J.M."/>
            <person name="Costello J.C."/>
            <person name="Coyne J.A."/>
            <person name="Daub J."/>
            <person name="David R.G."/>
            <person name="Delcher A.L."/>
            <person name="Delehaunty K."/>
            <person name="Do C.B."/>
            <person name="Ebling H."/>
            <person name="Edwards K."/>
            <person name="Eickbush T."/>
            <person name="Evans J.D."/>
            <person name="Filipski A."/>
            <person name="Findeiss S."/>
            <person name="Freyhult E."/>
            <person name="Fulton L."/>
            <person name="Fulton R."/>
            <person name="Garcia A.C."/>
            <person name="Gardiner A."/>
            <person name="Garfield D.A."/>
            <person name="Garvin B.E."/>
            <person name="Gibson G."/>
            <person name="Gilbert D."/>
            <person name="Gnerre S."/>
            <person name="Godfrey J."/>
            <person name="Good R."/>
            <person name="Gotea V."/>
            <person name="Gravely B."/>
            <person name="Greenberg A.J."/>
            <person name="Griffiths-Jones S."/>
            <person name="Gross S."/>
            <person name="Guigo R."/>
            <person name="Gustafson E.A."/>
            <person name="Haerty W."/>
            <person name="Hahn M.W."/>
            <person name="Halligan D.L."/>
            <person name="Halpern A.L."/>
            <person name="Halter G.M."/>
            <person name="Han M.V."/>
            <person name="Heger A."/>
            <person name="Hillier L."/>
            <person name="Hinrichs A.S."/>
            <person name="Holmes I."/>
            <person name="Hoskins R.A."/>
            <person name="Hubisz M.J."/>
            <person name="Hultmark D."/>
            <person name="Huntley M.A."/>
            <person name="Jaffe D.B."/>
            <person name="Jagadeeshan S."/>
            <person name="Jeck W.R."/>
            <person name="Johnson J."/>
            <person name="Jones C.D."/>
            <person name="Jordan W.C."/>
            <person name="Karpen G.H."/>
            <person name="Kataoka E."/>
            <person name="Keightley P.D."/>
            <person name="Kheradpour P."/>
            <person name="Kirkness E.F."/>
            <person name="Koerich L.B."/>
            <person name="Kristiansen K."/>
            <person name="Kudrna D."/>
            <person name="Kulathinal R.J."/>
            <person name="Kumar S."/>
            <person name="Kwok R."/>
            <person name="Lander E."/>
            <person name="Langley C.H."/>
            <person name="Lapoint R."/>
            <person name="Lazzaro B.P."/>
            <person name="Lee S.J."/>
            <person name="Levesque L."/>
            <person name="Li R."/>
            <person name="Lin C.F."/>
            <person name="Lin M.F."/>
            <person name="Lindblad-Toh K."/>
            <person name="Llopart A."/>
            <person name="Long M."/>
            <person name="Low L."/>
            <person name="Lozovsky E."/>
            <person name="Lu J."/>
            <person name="Luo M."/>
            <person name="Machado C.A."/>
            <person name="Makalowski W."/>
            <person name="Marzo M."/>
            <person name="Matsuda M."/>
            <person name="Matzkin L."/>
            <person name="McAllister B."/>
            <person name="McBride C.S."/>
            <person name="McKernan B."/>
            <person name="McKernan K."/>
            <person name="Mendez-Lago M."/>
            <person name="Minx P."/>
            <person name="Mollenhauer M.U."/>
            <person name="Montooth K."/>
            <person name="Mount S.M."/>
            <person name="Mu X."/>
            <person name="Myers E."/>
            <person name="Negre B."/>
            <person name="Newfeld S."/>
            <person name="Nielsen R."/>
            <person name="Noor M.A."/>
            <person name="O'Grady P."/>
            <person name="Pachter L."/>
            <person name="Papaceit M."/>
            <person name="Parisi M.J."/>
            <person name="Parisi M."/>
            <person name="Parts L."/>
            <person name="Pedersen J.S."/>
            <person name="Pesole G."/>
            <person name="Phillippy A.M."/>
            <person name="Ponting C.P."/>
            <person name="Pop M."/>
            <person name="Porcelli D."/>
            <person name="Powell J.R."/>
            <person name="Prohaska S."/>
            <person name="Pruitt K."/>
            <person name="Puig M."/>
            <person name="Quesneville H."/>
            <person name="Ram K.R."/>
            <person name="Rand D."/>
            <person name="Rasmussen M.D."/>
            <person name="Reed L.K."/>
            <person name="Reenan R."/>
            <person name="Reily A."/>
            <person name="Remington K.A."/>
            <person name="Rieger T.T."/>
            <person name="Ritchie M.G."/>
            <person name="Robin C."/>
            <person name="Rogers Y.H."/>
            <person name="Rohde C."/>
            <person name="Rozas J."/>
            <person name="Rubenfield M.J."/>
            <person name="Ruiz A."/>
            <person name="Russo S."/>
            <person name="Salzberg S.L."/>
            <person name="Sanchez-Gracia A."/>
            <person name="Saranga D.J."/>
            <person name="Sato H."/>
            <person name="Schaeffer S.W."/>
            <person name="Schatz M.C."/>
            <person name="Schlenke T."/>
            <person name="Schwartz R."/>
            <person name="Segarra C."/>
            <person name="Singh R.S."/>
            <person name="Sirot L."/>
            <person name="Sirota M."/>
            <person name="Sisneros N.B."/>
            <person name="Smith C.D."/>
            <person name="Smith T.F."/>
            <person name="Spieth J."/>
            <person name="Stage D.E."/>
            <person name="Stark A."/>
            <person name="Stephan W."/>
            <person name="Strausberg R.L."/>
            <person name="Strempel S."/>
            <person name="Sturgill D."/>
            <person name="Sutton G."/>
            <person name="Sutton G.G."/>
            <person name="Tao W."/>
            <person name="Teichmann S."/>
            <person name="Tobari Y.N."/>
            <person name="Tomimura Y."/>
            <person name="Tsolas J.M."/>
            <person name="Valente V.L."/>
            <person name="Venter E."/>
            <person name="Venter J.C."/>
            <person name="Vicario S."/>
            <person name="Vieira F.G."/>
            <person name="Vilella A.J."/>
            <person name="Villasante A."/>
            <person name="Walenz B."/>
            <person name="Wang J."/>
            <person name="Wasserman M."/>
            <person name="Watts T."/>
            <person name="Wilson D."/>
            <person name="Wilson R.K."/>
            <person name="Wing R.A."/>
            <person name="Wolfner M.F."/>
            <person name="Wong A."/>
            <person name="Wong G.K."/>
            <person name="Wu C.I."/>
            <person name="Wu G."/>
            <person name="Yamamoto D."/>
            <person name="Yang H.P."/>
            <person name="Yang S.P."/>
            <person name="Yorke J.A."/>
            <person name="Yoshida K."/>
            <person name="Zdobnov E."/>
            <person name="Zhang P."/>
            <person name="Zhang Y."/>
            <person name="Zimin A.V."/>
            <person name="Baldwin J."/>
            <person name="Abdouelleil A."/>
            <person name="Abdulkadir J."/>
            <person name="Abebe A."/>
            <person name="Abera B."/>
            <person name="Abreu J."/>
            <person name="Acer S.C."/>
            <person name="Aftuck L."/>
            <person name="Alexander A."/>
            <person name="An P."/>
            <person name="Anderson E."/>
            <person name="Anderson S."/>
            <person name="Arachi H."/>
            <person name="Azer M."/>
            <person name="Bachantsang P."/>
            <person name="Barry A."/>
            <person name="Bayul T."/>
            <person name="Berlin A."/>
            <person name="Bessette D."/>
            <person name="Bloom T."/>
            <person name="Blye J."/>
            <person name="Boguslavskiy L."/>
            <person name="Bonnet C."/>
            <person name="Boukhgalter B."/>
            <person name="Bourzgui I."/>
            <person name="Brown A."/>
            <person name="Cahill P."/>
            <person name="Channer S."/>
            <person name="Cheshatsang Y."/>
            <person name="Chuda L."/>
            <person name="Citroen M."/>
            <person name="Collymore A."/>
            <person name="Cooke P."/>
            <person name="Costello M."/>
            <person name="D'Aco K."/>
            <person name="Daza R."/>
            <person name="De Haan G."/>
            <person name="DeGray S."/>
            <person name="DeMaso C."/>
            <person name="Dhargay N."/>
            <person name="Dooley K."/>
            <person name="Dooley E."/>
            <person name="Doricent M."/>
            <person name="Dorje P."/>
            <person name="Dorjee K."/>
            <person name="Dupes A."/>
            <person name="Elong R."/>
            <person name="Falk J."/>
            <person name="Farina A."/>
            <person name="Faro S."/>
            <person name="Ferguson D."/>
            <person name="Fisher S."/>
            <person name="Foley C.D."/>
            <person name="Franke A."/>
            <person name="Friedrich D."/>
            <person name="Gadbois L."/>
            <person name="Gearin G."/>
            <person name="Gearin C.R."/>
            <person name="Giannoukos G."/>
            <person name="Goode T."/>
            <person name="Graham J."/>
            <person name="Grandbois E."/>
            <person name="Grewal S."/>
            <person name="Gyaltsen K."/>
            <person name="Hafez N."/>
            <person name="Hagos B."/>
            <person name="Hall J."/>
            <person name="Henson C."/>
            <person name="Hollinger A."/>
            <person name="Honan T."/>
            <person name="Huard M.D."/>
            <person name="Hughes L."/>
            <person name="Hurhula B."/>
            <person name="Husby M.E."/>
            <person name="Kamat A."/>
            <person name="Kanga B."/>
            <person name="Kashin S."/>
            <person name="Khazanovich D."/>
            <person name="Kisner P."/>
            <person name="Lance K."/>
            <person name="Lara M."/>
            <person name="Lee W."/>
            <person name="Lennon N."/>
            <person name="Letendre F."/>
            <person name="LeVine R."/>
            <person name="Lipovsky A."/>
            <person name="Liu X."/>
            <person name="Liu J."/>
            <person name="Liu S."/>
            <person name="Lokyitsang T."/>
            <person name="Lokyitsang Y."/>
            <person name="Lubonja R."/>
            <person name="Lui A."/>
            <person name="MacDonald P."/>
            <person name="Magnisalis V."/>
            <person name="Maru K."/>
            <person name="Matthews C."/>
            <person name="McCusker W."/>
            <person name="McDonough S."/>
            <person name="Mehta T."/>
            <person name="Meldrim J."/>
            <person name="Meneus L."/>
            <person name="Mihai O."/>
            <person name="Mihalev A."/>
            <person name="Mihova T."/>
            <person name="Mittelman R."/>
            <person name="Mlenga V."/>
            <person name="Montmayeur A."/>
            <person name="Mulrain L."/>
            <person name="Navidi A."/>
            <person name="Naylor J."/>
            <person name="Negash T."/>
            <person name="Nguyen T."/>
            <person name="Nguyen N."/>
            <person name="Nicol R."/>
            <person name="Norbu C."/>
            <person name="Norbu N."/>
            <person name="Novod N."/>
            <person name="O'Neill B."/>
            <person name="Osman S."/>
            <person name="Markiewicz E."/>
            <person name="Oyono O.L."/>
            <person name="Patti C."/>
            <person name="Phunkhang P."/>
            <person name="Pierre F."/>
            <person name="Priest M."/>
            <person name="Raghuraman S."/>
            <person name="Rege F."/>
            <person name="Reyes R."/>
            <person name="Rise C."/>
            <person name="Rogov P."/>
            <person name="Ross K."/>
            <person name="Ryan E."/>
            <person name="Settipalli S."/>
            <person name="Shea T."/>
            <person name="Sherpa N."/>
            <person name="Shi L."/>
            <person name="Shih D."/>
            <person name="Sparrow T."/>
            <person name="Spaulding J."/>
            <person name="Stalker J."/>
            <person name="Stange-Thomann N."/>
            <person name="Stavropoulos S."/>
            <person name="Stone C."/>
            <person name="Strader C."/>
            <person name="Tesfaye S."/>
            <person name="Thomson T."/>
            <person name="Thoulutsang Y."/>
            <person name="Thoulutsang D."/>
            <person name="Topham K."/>
            <person name="Topping I."/>
            <person name="Tsamla T."/>
            <person name="Vassiliev H."/>
            <person name="Vo A."/>
            <person name="Wangchuk T."/>
            <person name="Wangdi T."/>
            <person name="Weiand M."/>
            <person name="Wilkinson J."/>
            <person name="Wilson A."/>
            <person name="Yadav S."/>
            <person name="Young G."/>
            <person name="Yu Q."/>
            <person name="Zembek L."/>
            <person name="Zhong D."/>
            <person name="Zimmer A."/>
            <person name="Zwirko Z."/>
            <person name="Jaffe D.B."/>
            <person name="Alvarez P."/>
            <person name="Brockman W."/>
            <person name="Butler J."/>
            <person name="Chin C."/>
            <person name="Gnerre S."/>
            <person name="Grabherr M."/>
            <person name="Kleber M."/>
            <person name="Mauceli E."/>
            <person name="MacCallum I."/>
        </authorList>
    </citation>
    <scope>NUCLEOTIDE SEQUENCE [LARGE SCALE GENOMIC DNA]</scope>
    <source>
        <strain evidence="12">Tucson 14030-0811.24</strain>
    </source>
</reference>
<evidence type="ECO:0000313" key="11">
    <source>
        <dbReference type="EMBL" id="EDW84533.1"/>
    </source>
</evidence>
<keyword evidence="5 8" id="KW-0406">Ion transport</keyword>